<dbReference type="GO" id="GO:0000160">
    <property type="term" value="P:phosphorelay signal transduction system"/>
    <property type="evidence" value="ECO:0007669"/>
    <property type="project" value="InterPro"/>
</dbReference>
<keyword evidence="1 2" id="KW-0597">Phosphoprotein</keyword>
<dbReference type="PANTHER" id="PTHR44591:SF23">
    <property type="entry name" value="CHEY SUBFAMILY"/>
    <property type="match status" value="1"/>
</dbReference>
<dbReference type="InterPro" id="IPR001789">
    <property type="entry name" value="Sig_transdc_resp-reg_receiver"/>
</dbReference>
<dbReference type="EMBL" id="JAEQNE010000003">
    <property type="protein sequence ID" value="MBL0392613.1"/>
    <property type="molecule type" value="Genomic_DNA"/>
</dbReference>
<evidence type="ECO:0000256" key="2">
    <source>
        <dbReference type="PROSITE-ProRule" id="PRU00169"/>
    </source>
</evidence>
<evidence type="ECO:0000256" key="1">
    <source>
        <dbReference type="ARBA" id="ARBA00022553"/>
    </source>
</evidence>
<comment type="caution">
    <text evidence="4">The sequence shown here is derived from an EMBL/GenBank/DDBJ whole genome shotgun (WGS) entry which is preliminary data.</text>
</comment>
<keyword evidence="5" id="KW-1185">Reference proteome</keyword>
<dbReference type="Gene3D" id="3.40.50.2300">
    <property type="match status" value="1"/>
</dbReference>
<dbReference type="Pfam" id="PF00072">
    <property type="entry name" value="Response_reg"/>
    <property type="match status" value="1"/>
</dbReference>
<dbReference type="RefSeq" id="WP_201675230.1">
    <property type="nucleotide sequence ID" value="NZ_JAEQNE010000003.1"/>
</dbReference>
<feature type="domain" description="Response regulatory" evidence="3">
    <location>
        <begin position="5"/>
        <end position="120"/>
    </location>
</feature>
<dbReference type="PROSITE" id="PS50110">
    <property type="entry name" value="RESPONSE_REGULATORY"/>
    <property type="match status" value="1"/>
</dbReference>
<dbReference type="CDD" id="cd00156">
    <property type="entry name" value="REC"/>
    <property type="match status" value="1"/>
</dbReference>
<dbReference type="InterPro" id="IPR050595">
    <property type="entry name" value="Bact_response_regulator"/>
</dbReference>
<dbReference type="InterPro" id="IPR011006">
    <property type="entry name" value="CheY-like_superfamily"/>
</dbReference>
<evidence type="ECO:0000259" key="3">
    <source>
        <dbReference type="PROSITE" id="PS50110"/>
    </source>
</evidence>
<sequence length="130" mass="14680">MSRASVLIVEDEHFLGSNLQEYLRRRGWDAQLARTGELALAEYERLRPCLVLMDYELPDMDGFQILGAMRATEEAPCGCVMMTAHTSETVIWRAGEQEVVHVLQKPFALSEMERWLQTASANCRCGTCAP</sequence>
<organism evidence="4 5">
    <name type="scientific">Ramlibacter monticola</name>
    <dbReference type="NCBI Taxonomy" id="1926872"/>
    <lineage>
        <taxon>Bacteria</taxon>
        <taxon>Pseudomonadati</taxon>
        <taxon>Pseudomonadota</taxon>
        <taxon>Betaproteobacteria</taxon>
        <taxon>Burkholderiales</taxon>
        <taxon>Comamonadaceae</taxon>
        <taxon>Ramlibacter</taxon>
    </lineage>
</organism>
<reference evidence="4 5" key="1">
    <citation type="journal article" date="2017" name="Int. J. Syst. Evol. Microbiol.">
        <title>Ramlibacter monticola sp. nov., isolated from forest soil.</title>
        <authorList>
            <person name="Chaudhary D.K."/>
            <person name="Kim J."/>
        </authorList>
    </citation>
    <scope>NUCLEOTIDE SEQUENCE [LARGE SCALE GENOMIC DNA]</scope>
    <source>
        <strain evidence="4 5">KACC 19175</strain>
    </source>
</reference>
<dbReference type="SUPFAM" id="SSF52172">
    <property type="entry name" value="CheY-like"/>
    <property type="match status" value="1"/>
</dbReference>
<dbReference type="SMART" id="SM00448">
    <property type="entry name" value="REC"/>
    <property type="match status" value="1"/>
</dbReference>
<evidence type="ECO:0000313" key="4">
    <source>
        <dbReference type="EMBL" id="MBL0392613.1"/>
    </source>
</evidence>
<accession>A0A937CUE5</accession>
<dbReference type="Proteomes" id="UP000599109">
    <property type="component" value="Unassembled WGS sequence"/>
</dbReference>
<dbReference type="AlphaFoldDB" id="A0A937CUE5"/>
<feature type="modified residue" description="4-aspartylphosphate" evidence="2">
    <location>
        <position position="54"/>
    </location>
</feature>
<dbReference type="PANTHER" id="PTHR44591">
    <property type="entry name" value="STRESS RESPONSE REGULATOR PROTEIN 1"/>
    <property type="match status" value="1"/>
</dbReference>
<gene>
    <name evidence="4" type="ORF">JJ685_15850</name>
</gene>
<protein>
    <submittedName>
        <fullName evidence="4">Response regulator</fullName>
    </submittedName>
</protein>
<proteinExistence type="predicted"/>
<name>A0A937CUE5_9BURK</name>
<evidence type="ECO:0000313" key="5">
    <source>
        <dbReference type="Proteomes" id="UP000599109"/>
    </source>
</evidence>